<dbReference type="KEGG" id="cgo:Corgl_0120"/>
<dbReference type="InterPro" id="IPR023187">
    <property type="entry name" value="Tscrpt_reg_MarR-type_CS"/>
</dbReference>
<dbReference type="EMBL" id="CP002628">
    <property type="protein sequence ID" value="AEB06247.1"/>
    <property type="molecule type" value="Genomic_DNA"/>
</dbReference>
<evidence type="ECO:0000256" key="2">
    <source>
        <dbReference type="ARBA" id="ARBA00023125"/>
    </source>
</evidence>
<dbReference type="SUPFAM" id="SSF46785">
    <property type="entry name" value="Winged helix' DNA-binding domain"/>
    <property type="match status" value="1"/>
</dbReference>
<evidence type="ECO:0000256" key="3">
    <source>
        <dbReference type="ARBA" id="ARBA00023163"/>
    </source>
</evidence>
<keyword evidence="7" id="KW-1185">Reference proteome</keyword>
<dbReference type="GO" id="GO:0003700">
    <property type="term" value="F:DNA-binding transcription factor activity"/>
    <property type="evidence" value="ECO:0007669"/>
    <property type="project" value="InterPro"/>
</dbReference>
<evidence type="ECO:0000256" key="4">
    <source>
        <dbReference type="SAM" id="MobiDB-lite"/>
    </source>
</evidence>
<keyword evidence="2" id="KW-0238">DNA-binding</keyword>
<organism evidence="6 7">
    <name type="scientific">Coriobacterium glomerans (strain ATCC 49209 / DSM 20642 / JCM 10262 / PW2)</name>
    <dbReference type="NCBI Taxonomy" id="700015"/>
    <lineage>
        <taxon>Bacteria</taxon>
        <taxon>Bacillati</taxon>
        <taxon>Actinomycetota</taxon>
        <taxon>Coriobacteriia</taxon>
        <taxon>Coriobacteriales</taxon>
        <taxon>Coriobacteriaceae</taxon>
        <taxon>Coriobacterium</taxon>
    </lineage>
</organism>
<dbReference type="PANTHER" id="PTHR42756">
    <property type="entry name" value="TRANSCRIPTIONAL REGULATOR, MARR"/>
    <property type="match status" value="1"/>
</dbReference>
<feature type="region of interest" description="Disordered" evidence="4">
    <location>
        <begin position="1"/>
        <end position="30"/>
    </location>
</feature>
<dbReference type="OrthoDB" id="3186444at2"/>
<evidence type="ECO:0000313" key="6">
    <source>
        <dbReference type="EMBL" id="AEB06247.1"/>
    </source>
</evidence>
<dbReference type="InterPro" id="IPR036390">
    <property type="entry name" value="WH_DNA-bd_sf"/>
</dbReference>
<dbReference type="HOGENOM" id="CLU_135500_0_0_11"/>
<dbReference type="PROSITE" id="PS50995">
    <property type="entry name" value="HTH_MARR_2"/>
    <property type="match status" value="1"/>
</dbReference>
<gene>
    <name evidence="6" type="ordered locus">Corgl_0120</name>
</gene>
<evidence type="ECO:0000256" key="1">
    <source>
        <dbReference type="ARBA" id="ARBA00023015"/>
    </source>
</evidence>
<sequence>MSARDAEPPEEARSESTHGRSQTRTSSDPVLDRANRILHGLGYCGHFLHFHAGGRSGRAPMLCLLAKYGGKMAQQEIGRHFDIQPGSLSEILAKLEADGLIERTRDRQDRRQLSIQLTQSGFKQAEQERCARERFKREAFSYLSEHEQVQLGAMLEAIRAAWEELDD</sequence>
<dbReference type="eggNOG" id="COG1846">
    <property type="taxonomic scope" value="Bacteria"/>
</dbReference>
<dbReference type="InterPro" id="IPR000835">
    <property type="entry name" value="HTH_MarR-typ"/>
</dbReference>
<dbReference type="SMART" id="SM00347">
    <property type="entry name" value="HTH_MARR"/>
    <property type="match status" value="1"/>
</dbReference>
<evidence type="ECO:0000259" key="5">
    <source>
        <dbReference type="PROSITE" id="PS50995"/>
    </source>
</evidence>
<proteinExistence type="predicted"/>
<protein>
    <submittedName>
        <fullName evidence="6">Regulatory protein MarR</fullName>
    </submittedName>
</protein>
<dbReference type="PROSITE" id="PS01117">
    <property type="entry name" value="HTH_MARR_1"/>
    <property type="match status" value="1"/>
</dbReference>
<feature type="compositionally biased region" description="Polar residues" evidence="4">
    <location>
        <begin position="19"/>
        <end position="28"/>
    </location>
</feature>
<keyword evidence="1" id="KW-0805">Transcription regulation</keyword>
<keyword evidence="3" id="KW-0804">Transcription</keyword>
<dbReference type="Gene3D" id="1.10.10.10">
    <property type="entry name" value="Winged helix-like DNA-binding domain superfamily/Winged helix DNA-binding domain"/>
    <property type="match status" value="1"/>
</dbReference>
<dbReference type="Pfam" id="PF01047">
    <property type="entry name" value="MarR"/>
    <property type="match status" value="1"/>
</dbReference>
<reference evidence="7" key="1">
    <citation type="journal article" date="2013" name="Stand. Genomic Sci.">
        <title>Complete genome sequence of Coriobacterium glomerans type strain (PW2(T)) from the midgut of Pyrrhocoris apterus L. (red soldier bug).</title>
        <authorList>
            <person name="Stackebrandt E."/>
            <person name="Zeytun A."/>
            <person name="Lapidus A."/>
            <person name="Nolan M."/>
            <person name="Lucas S."/>
            <person name="Hammon N."/>
            <person name="Deshpande S."/>
            <person name="Cheng J.F."/>
            <person name="Tapia R."/>
            <person name="Goodwin L.A."/>
            <person name="Pitluck S."/>
            <person name="Liolios K."/>
            <person name="Pagani I."/>
            <person name="Ivanova N."/>
            <person name="Mavromatis K."/>
            <person name="Mikhailova N."/>
            <person name="Huntemann M."/>
            <person name="Pati A."/>
            <person name="Chen A."/>
            <person name="Palaniappan K."/>
            <person name="Chang Y.J."/>
            <person name="Land M."/>
            <person name="Hauser L."/>
            <person name="Rohde M."/>
            <person name="Pukall R."/>
            <person name="Goker M."/>
            <person name="Detter J.C."/>
            <person name="Woyke T."/>
            <person name="Bristow J."/>
            <person name="Eisen J.A."/>
            <person name="Markowitz V."/>
            <person name="Hugenholtz P."/>
            <person name="Kyrpides N.C."/>
            <person name="Klenk H.P."/>
        </authorList>
    </citation>
    <scope>NUCLEOTIDE SEQUENCE</scope>
    <source>
        <strain evidence="7">ATCC 49209 / DSM 20642 / JCM 10262 / PW2</strain>
    </source>
</reference>
<feature type="compositionally biased region" description="Basic and acidic residues" evidence="4">
    <location>
        <begin position="1"/>
        <end position="18"/>
    </location>
</feature>
<name>F2N9Z2_CORGP</name>
<dbReference type="AlphaFoldDB" id="F2N9Z2"/>
<accession>F2N9Z2</accession>
<evidence type="ECO:0000313" key="7">
    <source>
        <dbReference type="Proteomes" id="UP000006851"/>
    </source>
</evidence>
<dbReference type="STRING" id="700015.Corgl_0120"/>
<dbReference type="PANTHER" id="PTHR42756:SF1">
    <property type="entry name" value="TRANSCRIPTIONAL REPRESSOR OF EMRAB OPERON"/>
    <property type="match status" value="1"/>
</dbReference>
<dbReference type="Proteomes" id="UP000006851">
    <property type="component" value="Chromosome"/>
</dbReference>
<dbReference type="RefSeq" id="WP_013707990.1">
    <property type="nucleotide sequence ID" value="NC_015389.1"/>
</dbReference>
<dbReference type="PRINTS" id="PR00598">
    <property type="entry name" value="HTHMARR"/>
</dbReference>
<dbReference type="InterPro" id="IPR036388">
    <property type="entry name" value="WH-like_DNA-bd_sf"/>
</dbReference>
<dbReference type="GO" id="GO:0003677">
    <property type="term" value="F:DNA binding"/>
    <property type="evidence" value="ECO:0007669"/>
    <property type="project" value="UniProtKB-KW"/>
</dbReference>
<feature type="domain" description="HTH marR-type" evidence="5">
    <location>
        <begin position="24"/>
        <end position="160"/>
    </location>
</feature>